<dbReference type="Proteomes" id="UP001243009">
    <property type="component" value="Unassembled WGS sequence"/>
</dbReference>
<accession>A0ABT9EE43</accession>
<evidence type="ECO:0000313" key="1">
    <source>
        <dbReference type="EMBL" id="MDO9714478.1"/>
    </source>
</evidence>
<comment type="caution">
    <text evidence="1">The sequence shown here is derived from an EMBL/GenBank/DDBJ whole genome shotgun (WGS) entry which is preliminary data.</text>
</comment>
<gene>
    <name evidence="1" type="ORF">Q7A36_39725</name>
</gene>
<feature type="non-terminal residue" evidence="1">
    <location>
        <position position="1"/>
    </location>
</feature>
<protein>
    <submittedName>
        <fullName evidence="1">Uncharacterized protein</fullName>
    </submittedName>
</protein>
<proteinExistence type="predicted"/>
<keyword evidence="2" id="KW-1185">Reference proteome</keyword>
<evidence type="ECO:0000313" key="2">
    <source>
        <dbReference type="Proteomes" id="UP001243009"/>
    </source>
</evidence>
<sequence>ASINRFTRANDLPLEDVSAWIARDAGDDPVLWTTNARLVSRVELPPGDFQSPKAHGRNDLMHYRRVAWLAAMKASQFEVATLFDAVGITADEIAEWRERNALYQFVMRGDLRRFDSVEQNVVYVFSRQQAEYLRRRLGGTTRHVPGVVQDAPVSTKPAVVGERMSPSERKAAQRWRDKMTAAGVSDVRLLPGGDRIDARMVEIVNITFARKAA</sequence>
<name>A0ABT9EE43_9PROT</name>
<dbReference type="RefSeq" id="WP_305109309.1">
    <property type="nucleotide sequence ID" value="NZ_JAUTWS010000285.1"/>
</dbReference>
<dbReference type="EMBL" id="JAUTWS010000285">
    <property type="protein sequence ID" value="MDO9714478.1"/>
    <property type="molecule type" value="Genomic_DNA"/>
</dbReference>
<organism evidence="1 2">
    <name type="scientific">Paracraurococcus lichenis</name>
    <dbReference type="NCBI Taxonomy" id="3064888"/>
    <lineage>
        <taxon>Bacteria</taxon>
        <taxon>Pseudomonadati</taxon>
        <taxon>Pseudomonadota</taxon>
        <taxon>Alphaproteobacteria</taxon>
        <taxon>Acetobacterales</taxon>
        <taxon>Roseomonadaceae</taxon>
        <taxon>Paracraurococcus</taxon>
    </lineage>
</organism>
<reference evidence="1 2" key="1">
    <citation type="submission" date="2023-08" db="EMBL/GenBank/DDBJ databases">
        <title>The draft genome sequence of Paracraurococcus sp. LOR1-02.</title>
        <authorList>
            <person name="Kingkaew E."/>
            <person name="Tanasupawat S."/>
        </authorList>
    </citation>
    <scope>NUCLEOTIDE SEQUENCE [LARGE SCALE GENOMIC DNA]</scope>
    <source>
        <strain evidence="1 2">LOR1-02</strain>
    </source>
</reference>